<comment type="caution">
    <text evidence="3">The sequence shown here is derived from an EMBL/GenBank/DDBJ whole genome shotgun (WGS) entry which is preliminary data.</text>
</comment>
<dbReference type="Gene3D" id="1.10.443.10">
    <property type="entry name" value="Intergrase catalytic core"/>
    <property type="match status" value="1"/>
</dbReference>
<dbReference type="GO" id="GO:0003677">
    <property type="term" value="F:DNA binding"/>
    <property type="evidence" value="ECO:0007669"/>
    <property type="project" value="InterPro"/>
</dbReference>
<dbReference type="EMBL" id="PGTZ01000008">
    <property type="protein sequence ID" value="PJI93441.1"/>
    <property type="molecule type" value="Genomic_DNA"/>
</dbReference>
<dbReference type="InterPro" id="IPR013762">
    <property type="entry name" value="Integrase-like_cat_sf"/>
</dbReference>
<dbReference type="SUPFAM" id="SSF56349">
    <property type="entry name" value="DNA breaking-rejoining enzymes"/>
    <property type="match status" value="1"/>
</dbReference>
<evidence type="ECO:0000259" key="2">
    <source>
        <dbReference type="Pfam" id="PF00589"/>
    </source>
</evidence>
<dbReference type="AlphaFoldDB" id="A0A2M8WR76"/>
<dbReference type="GO" id="GO:0006310">
    <property type="term" value="P:DNA recombination"/>
    <property type="evidence" value="ECO:0007669"/>
    <property type="project" value="UniProtKB-KW"/>
</dbReference>
<sequence length="180" mass="20272">MQLKLAPSTTTMVMRFVSGVFNQAVTDRMLADPPAKGVKTTASYRLVPLSDVTLDLLEEHRERFGGTSTGLVFSRRQGGPHKRVRFSHDLVVARQRAGMEDVWTMHDLRHYYASLLIRHGASVKTPRGVLRCWRRGQPSARPGSLRRPRTTCLPRDLRKRPVAALLLPRGPETQPAGQRL</sequence>
<proteinExistence type="predicted"/>
<dbReference type="Pfam" id="PF00589">
    <property type="entry name" value="Phage_integrase"/>
    <property type="match status" value="1"/>
</dbReference>
<dbReference type="Proteomes" id="UP000231586">
    <property type="component" value="Unassembled WGS sequence"/>
</dbReference>
<gene>
    <name evidence="3" type="ORF">CLV34_2015</name>
</gene>
<evidence type="ECO:0000256" key="1">
    <source>
        <dbReference type="ARBA" id="ARBA00023172"/>
    </source>
</evidence>
<dbReference type="InterPro" id="IPR011010">
    <property type="entry name" value="DNA_brk_join_enz"/>
</dbReference>
<protein>
    <submittedName>
        <fullName evidence="3">Phage integrase family protein</fullName>
    </submittedName>
</protein>
<evidence type="ECO:0000313" key="4">
    <source>
        <dbReference type="Proteomes" id="UP000231586"/>
    </source>
</evidence>
<keyword evidence="4" id="KW-1185">Reference proteome</keyword>
<dbReference type="GO" id="GO:0015074">
    <property type="term" value="P:DNA integration"/>
    <property type="evidence" value="ECO:0007669"/>
    <property type="project" value="InterPro"/>
</dbReference>
<dbReference type="InterPro" id="IPR002104">
    <property type="entry name" value="Integrase_catalytic"/>
</dbReference>
<accession>A0A2M8WR76</accession>
<reference evidence="3 4" key="1">
    <citation type="submission" date="2017-11" db="EMBL/GenBank/DDBJ databases">
        <title>Genomic Encyclopedia of Archaeal and Bacterial Type Strains, Phase II (KMG-II): From Individual Species to Whole Genera.</title>
        <authorList>
            <person name="Goeker M."/>
        </authorList>
    </citation>
    <scope>NUCLEOTIDE SEQUENCE [LARGE SCALE GENOMIC DNA]</scope>
    <source>
        <strain evidence="3 4">DSM 22413</strain>
    </source>
</reference>
<feature type="domain" description="Tyr recombinase" evidence="2">
    <location>
        <begin position="41"/>
        <end position="124"/>
    </location>
</feature>
<evidence type="ECO:0000313" key="3">
    <source>
        <dbReference type="EMBL" id="PJI93441.1"/>
    </source>
</evidence>
<keyword evidence="1" id="KW-0233">DNA recombination</keyword>
<dbReference type="RefSeq" id="WP_100350131.1">
    <property type="nucleotide sequence ID" value="NZ_PGTZ01000008.1"/>
</dbReference>
<organism evidence="3 4">
    <name type="scientific">Luteimicrobium subarcticum</name>
    <dbReference type="NCBI Taxonomy" id="620910"/>
    <lineage>
        <taxon>Bacteria</taxon>
        <taxon>Bacillati</taxon>
        <taxon>Actinomycetota</taxon>
        <taxon>Actinomycetes</taxon>
        <taxon>Micrococcales</taxon>
        <taxon>Luteimicrobium</taxon>
    </lineage>
</organism>
<dbReference type="OrthoDB" id="148546at2"/>
<name>A0A2M8WR76_9MICO</name>